<comment type="caution">
    <text evidence="9">The sequence shown here is derived from an EMBL/GenBank/DDBJ whole genome shotgun (WGS) entry which is preliminary data.</text>
</comment>
<evidence type="ECO:0000256" key="4">
    <source>
        <dbReference type="ARBA" id="ARBA00022692"/>
    </source>
</evidence>
<dbReference type="AlphaFoldDB" id="A0A6N7QB93"/>
<accession>A0A6N7QB93</accession>
<feature type="transmembrane region" description="Helical" evidence="7">
    <location>
        <begin position="166"/>
        <end position="186"/>
    </location>
</feature>
<feature type="transmembrane region" description="Helical" evidence="7">
    <location>
        <begin position="55"/>
        <end position="73"/>
    </location>
</feature>
<evidence type="ECO:0000313" key="12">
    <source>
        <dbReference type="Proteomes" id="UP000439314"/>
    </source>
</evidence>
<feature type="transmembrane region" description="Helical" evidence="7">
    <location>
        <begin position="135"/>
        <end position="154"/>
    </location>
</feature>
<evidence type="ECO:0000256" key="6">
    <source>
        <dbReference type="ARBA" id="ARBA00023136"/>
    </source>
</evidence>
<dbReference type="GO" id="GO:0016020">
    <property type="term" value="C:membrane"/>
    <property type="evidence" value="ECO:0007669"/>
    <property type="project" value="UniProtKB-SubCell"/>
</dbReference>
<evidence type="ECO:0000256" key="1">
    <source>
        <dbReference type="ARBA" id="ARBA00001947"/>
    </source>
</evidence>
<reference evidence="11 12" key="1">
    <citation type="submission" date="2019-11" db="EMBL/GenBank/DDBJ databases">
        <title>First report of rice panicle blight caused by Xanthomonas sp. in Iran.</title>
        <authorList>
            <person name="Mirghasempour S.A."/>
            <person name="Huang S."/>
            <person name="Brady C.L."/>
            <person name="Studholme D.J."/>
        </authorList>
    </citation>
    <scope>NUCLEOTIDE SEQUENCE [LARGE SCALE GENOMIC DNA]</scope>
    <source>
        <strain evidence="9 12">ASD011</strain>
        <strain evidence="11">SAM114</strain>
    </source>
</reference>
<keyword evidence="6 7" id="KW-0472">Membrane</keyword>
<evidence type="ECO:0000256" key="2">
    <source>
        <dbReference type="ARBA" id="ARBA00004141"/>
    </source>
</evidence>
<keyword evidence="4 7" id="KW-0812">Transmembrane</keyword>
<feature type="domain" description="Peptidase M50" evidence="8">
    <location>
        <begin position="67"/>
        <end position="157"/>
    </location>
</feature>
<organism evidence="9 12">
    <name type="scientific">Xanthomonas sontii</name>
    <dbReference type="NCBI Taxonomy" id="2650745"/>
    <lineage>
        <taxon>Bacteria</taxon>
        <taxon>Pseudomonadati</taxon>
        <taxon>Pseudomonadota</taxon>
        <taxon>Gammaproteobacteria</taxon>
        <taxon>Lysobacterales</taxon>
        <taxon>Lysobacteraceae</taxon>
        <taxon>Xanthomonas</taxon>
    </lineage>
</organism>
<comment type="cofactor">
    <cofactor evidence="1">
        <name>Zn(2+)</name>
        <dbReference type="ChEBI" id="CHEBI:29105"/>
    </cofactor>
</comment>
<keyword evidence="5 7" id="KW-1133">Transmembrane helix</keyword>
<evidence type="ECO:0000313" key="11">
    <source>
        <dbReference type="Proteomes" id="UP000437931"/>
    </source>
</evidence>
<evidence type="ECO:0000256" key="7">
    <source>
        <dbReference type="SAM" id="Phobius"/>
    </source>
</evidence>
<dbReference type="Proteomes" id="UP000437931">
    <property type="component" value="Unassembled WGS sequence"/>
</dbReference>
<evidence type="ECO:0000313" key="9">
    <source>
        <dbReference type="EMBL" id="MRH00477.1"/>
    </source>
</evidence>
<dbReference type="RefSeq" id="WP_153751302.1">
    <property type="nucleotide sequence ID" value="NZ_WJPM01000006.1"/>
</dbReference>
<evidence type="ECO:0000256" key="3">
    <source>
        <dbReference type="ARBA" id="ARBA00007931"/>
    </source>
</evidence>
<proteinExistence type="inferred from homology"/>
<reference evidence="10" key="2">
    <citation type="journal article" date="2020" name="Plant Dis.">
        <title>A Grain Rot of Rice in Iran Caused by a Xanthomonas Strain Closely Related to X. sacchari.</title>
        <authorList>
            <person name="Mirghasempour S.A."/>
            <person name="Huang S."/>
            <person name="Studholme D.J."/>
            <person name="Brady C.L."/>
        </authorList>
    </citation>
    <scope>NUCLEOTIDE SEQUENCE</scope>
    <source>
        <strain evidence="10">SAM114</strain>
    </source>
</reference>
<evidence type="ECO:0000256" key="5">
    <source>
        <dbReference type="ARBA" id="ARBA00022989"/>
    </source>
</evidence>
<dbReference type="EMBL" id="WJPM01000006">
    <property type="protein sequence ID" value="MRH74809.1"/>
    <property type="molecule type" value="Genomic_DNA"/>
</dbReference>
<feature type="transmembrane region" description="Helical" evidence="7">
    <location>
        <begin position="20"/>
        <end position="43"/>
    </location>
</feature>
<evidence type="ECO:0000259" key="8">
    <source>
        <dbReference type="Pfam" id="PF02163"/>
    </source>
</evidence>
<protein>
    <recommendedName>
        <fullName evidence="8">Peptidase M50 domain-containing protein</fullName>
    </recommendedName>
</protein>
<comment type="similarity">
    <text evidence="3">Belongs to the peptidase M50B family.</text>
</comment>
<gene>
    <name evidence="9" type="ORF">GIY21_09275</name>
    <name evidence="10" type="ORF">GIY22_09270</name>
</gene>
<dbReference type="Pfam" id="PF02163">
    <property type="entry name" value="Peptidase_M50"/>
    <property type="match status" value="1"/>
</dbReference>
<dbReference type="Proteomes" id="UP000439314">
    <property type="component" value="Unassembled WGS sequence"/>
</dbReference>
<sequence length="383" mass="41159">MSSAGTTRGAWMPSPWLNRLLTGVQGVLLLIGISAMAVGAIALVQGVWAPGMVELPVILLSLPLAGMATVALHECGHVLAARAAGMTVYLIHIGPLQLHARRRGWRMRWRRVRPGHPIGFVLPVPDPSLSLRRQYRLTIVGGPAANLLVASIAWLAARCAGVDSNLGAFCVGIGVLNFAVALINLLPVQGRSGATDGLQWANVAQWHEADAPAYVLAELNGWTCQGVTADRLSPSRLDVLARSDLALCHSWFALKAAQQRGQWRQAAELQPQMEQRLAEAGHAAAQWETLVMLLRCEFAFSRAMAGSAEMEVLDAGLTAEADWIAPALRPRCRALMATRYPDAAGAQAWLRLAEAAAEDQVDRALRATEAVLRDAIRGLLKAE</sequence>
<dbReference type="CDD" id="cd05709">
    <property type="entry name" value="S2P-M50"/>
    <property type="match status" value="1"/>
</dbReference>
<dbReference type="InterPro" id="IPR008915">
    <property type="entry name" value="Peptidase_M50"/>
</dbReference>
<dbReference type="GO" id="GO:0006508">
    <property type="term" value="P:proteolysis"/>
    <property type="evidence" value="ECO:0007669"/>
    <property type="project" value="InterPro"/>
</dbReference>
<feature type="transmembrane region" description="Helical" evidence="7">
    <location>
        <begin position="79"/>
        <end position="100"/>
    </location>
</feature>
<evidence type="ECO:0000313" key="10">
    <source>
        <dbReference type="EMBL" id="MRH74809.1"/>
    </source>
</evidence>
<keyword evidence="11" id="KW-1185">Reference proteome</keyword>
<comment type="subcellular location">
    <subcellularLocation>
        <location evidence="2">Membrane</location>
        <topology evidence="2">Multi-pass membrane protein</topology>
    </subcellularLocation>
</comment>
<name>A0A6N7QB93_9XANT</name>
<dbReference type="EMBL" id="WJPN01000006">
    <property type="protein sequence ID" value="MRH00477.1"/>
    <property type="molecule type" value="Genomic_DNA"/>
</dbReference>